<proteinExistence type="predicted"/>
<dbReference type="KEGG" id="dpp:DICPUDRAFT_153981"/>
<reference evidence="2" key="1">
    <citation type="journal article" date="2011" name="Genome Biol.">
        <title>Comparative genomics of the social amoebae Dictyostelium discoideum and Dictyostelium purpureum.</title>
        <authorList>
            <consortium name="US DOE Joint Genome Institute (JGI-PGF)"/>
            <person name="Sucgang R."/>
            <person name="Kuo A."/>
            <person name="Tian X."/>
            <person name="Salerno W."/>
            <person name="Parikh A."/>
            <person name="Feasley C.L."/>
            <person name="Dalin E."/>
            <person name="Tu H."/>
            <person name="Huang E."/>
            <person name="Barry K."/>
            <person name="Lindquist E."/>
            <person name="Shapiro H."/>
            <person name="Bruce D."/>
            <person name="Schmutz J."/>
            <person name="Salamov A."/>
            <person name="Fey P."/>
            <person name="Gaudet P."/>
            <person name="Anjard C."/>
            <person name="Babu M.M."/>
            <person name="Basu S."/>
            <person name="Bushmanova Y."/>
            <person name="van der Wel H."/>
            <person name="Katoh-Kurasawa M."/>
            <person name="Dinh C."/>
            <person name="Coutinho P.M."/>
            <person name="Saito T."/>
            <person name="Elias M."/>
            <person name="Schaap P."/>
            <person name="Kay R.R."/>
            <person name="Henrissat B."/>
            <person name="Eichinger L."/>
            <person name="Rivero F."/>
            <person name="Putnam N.H."/>
            <person name="West C.M."/>
            <person name="Loomis W.F."/>
            <person name="Chisholm R.L."/>
            <person name="Shaulsky G."/>
            <person name="Strassmann J.E."/>
            <person name="Queller D.C."/>
            <person name="Kuspa A."/>
            <person name="Grigoriev I.V."/>
        </authorList>
    </citation>
    <scope>NUCLEOTIDE SEQUENCE [LARGE SCALE GENOMIC DNA]</scope>
    <source>
        <strain evidence="2">QSDP1</strain>
    </source>
</reference>
<dbReference type="STRING" id="5786.F0ZQ89"/>
<evidence type="ECO:0000313" key="1">
    <source>
        <dbReference type="EMBL" id="EGC33903.1"/>
    </source>
</evidence>
<dbReference type="RefSeq" id="XP_003289586.1">
    <property type="nucleotide sequence ID" value="XM_003289538.1"/>
</dbReference>
<dbReference type="GeneID" id="10502776"/>
<protein>
    <submittedName>
        <fullName evidence="1">Uncharacterized protein</fullName>
    </submittedName>
</protein>
<sequence>MDIYKFDDLFFLVYRNKYLRNKIFNSIKEINRELYYFTYDYFNIPLEVIINNNNKQLLIEKLKLHEKYFYNDHSNNNNNLNKNQKQNNSCHRKNNKELYKYYFEINNNNDDIEKLVNWKLFDFELYQLINKLYPNVIFRHNNIISDIFSSAKLEIFKDLELKIDDFEPYRSNDYSFNGLLSYSIINNDLDMIKLFFEQFDVTNSDTHSSRGLVDFVKSVVKYSKIGNLPQHVRLVVRNVQVLEYLYSINFPTEQLYVSQVCLNEDLSNLNLFENREDLKWLNNEDVSNHLKFDYLIQHINYDGYIYRGSFNGDLEYLKKYFSIIGDISYSTLKSTVELGYDEMALFILNQFPTGIKWSQEHLLELLCKTDNIQIVDTVLKLMGDISSINFISCIESKPKFFEKDFEKRKLLIKRLCRIPCLIKHYISQINNIYHPKSPLVSFLKSNFNPYHQHQSNLIQPSLPLVSNQSLIYDLHKFQLSPIIMNFFKVNKFNRKQLKDILSRVSNKILLYLFEKNIIAINLIKKLIKIAIHTSNTLIINLLLMRGNQSFKNYNLFNLKNQHPLQHQQISNYYNEIHYLIVYYSYMDFEGSGTGRNLSIINYLVNENYIFKNSNKSNSNNSIINIENNNLIIKNSNINQIEGSNDNNDFFFYQDHSLITINNSVLNNSINQETKTFLNELLLPNRKNLCDQLFKWKEFDVELLELVDQTFPGFIDYKESYLTEAIRNVNLQLFKELENKFPIKHIEIVQSFGFELKEKTKEEIIEFYIYIKENYPSAINIVSIDKLAIDIILECRSNELGEFIISEYIRYENCNDFTMLSLILSTLQNNRTDNDSFLEIYGFKINKNEIKELSWSCVEDDLSNIHLFNDRNDIGWVLDDYPTSLLKYEYFIRGSGSSTYCFKGSLNGDLEYLKKHVLYCSSYRKVSVSTLKSAAKNGYQEMVEYILENHFSEHWSILDVIQVLSFISTESIIKILSKLIDNKKFTIDYNLLLNTKNSIFISNYDDRKILINCLYKLPNFLNSFIHHINTRYEKKSPLSIFLKINFNPVYIDTEIISANLRLNQILPEYGFSNYLKDEDDSLWCIKSSVYCVFCLGIYCVP</sequence>
<organism evidence="1 2">
    <name type="scientific">Dictyostelium purpureum</name>
    <name type="common">Slime mold</name>
    <dbReference type="NCBI Taxonomy" id="5786"/>
    <lineage>
        <taxon>Eukaryota</taxon>
        <taxon>Amoebozoa</taxon>
        <taxon>Evosea</taxon>
        <taxon>Eumycetozoa</taxon>
        <taxon>Dictyostelia</taxon>
        <taxon>Dictyosteliales</taxon>
        <taxon>Dictyosteliaceae</taxon>
        <taxon>Dictyostelium</taxon>
    </lineage>
</organism>
<dbReference type="InParanoid" id="F0ZQ89"/>
<gene>
    <name evidence="1" type="ORF">DICPUDRAFT_153981</name>
</gene>
<name>F0ZQ89_DICPU</name>
<keyword evidence="2" id="KW-1185">Reference proteome</keyword>
<evidence type="ECO:0000313" key="2">
    <source>
        <dbReference type="Proteomes" id="UP000001064"/>
    </source>
</evidence>
<dbReference type="EMBL" id="GL871121">
    <property type="protein sequence ID" value="EGC33903.1"/>
    <property type="molecule type" value="Genomic_DNA"/>
</dbReference>
<dbReference type="Proteomes" id="UP000001064">
    <property type="component" value="Unassembled WGS sequence"/>
</dbReference>
<accession>F0ZQ89</accession>
<dbReference type="eggNOG" id="ENOG502RIGK">
    <property type="taxonomic scope" value="Eukaryota"/>
</dbReference>
<dbReference type="VEuPathDB" id="AmoebaDB:DICPUDRAFT_153981"/>
<dbReference type="AlphaFoldDB" id="F0ZQ89"/>